<feature type="transmembrane region" description="Helical" evidence="1">
    <location>
        <begin position="92"/>
        <end position="112"/>
    </location>
</feature>
<comment type="caution">
    <text evidence="4">The sequence shown here is derived from an EMBL/GenBank/DDBJ whole genome shotgun (WGS) entry which is preliminary data.</text>
</comment>
<evidence type="ECO:0000313" key="5">
    <source>
        <dbReference type="Proteomes" id="UP000256373"/>
    </source>
</evidence>
<gene>
    <name evidence="4" type="ORF">DSL64_18765</name>
</gene>
<evidence type="ECO:0000259" key="3">
    <source>
        <dbReference type="Pfam" id="PF16344"/>
    </source>
</evidence>
<feature type="domain" description="Protein FecR C-terminal" evidence="3">
    <location>
        <begin position="284"/>
        <end position="352"/>
    </location>
</feature>
<evidence type="ECO:0000313" key="4">
    <source>
        <dbReference type="EMBL" id="REA59004.1"/>
    </source>
</evidence>
<dbReference type="EMBL" id="QNUL01000017">
    <property type="protein sequence ID" value="REA59004.1"/>
    <property type="molecule type" value="Genomic_DNA"/>
</dbReference>
<dbReference type="PANTHER" id="PTHR30273:SF2">
    <property type="entry name" value="PROTEIN FECR"/>
    <property type="match status" value="1"/>
</dbReference>
<feature type="domain" description="FecR protein" evidence="2">
    <location>
        <begin position="147"/>
        <end position="231"/>
    </location>
</feature>
<dbReference type="PIRSF" id="PIRSF018266">
    <property type="entry name" value="FecR"/>
    <property type="match status" value="1"/>
</dbReference>
<dbReference type="InterPro" id="IPR006860">
    <property type="entry name" value="FecR"/>
</dbReference>
<accession>A0A3D8Y8H1</accession>
<dbReference type="Proteomes" id="UP000256373">
    <property type="component" value="Unassembled WGS sequence"/>
</dbReference>
<keyword evidence="1" id="KW-1133">Transmembrane helix</keyword>
<dbReference type="PANTHER" id="PTHR30273">
    <property type="entry name" value="PERIPLASMIC SIGNAL SENSOR AND SIGMA FACTOR ACTIVATOR FECR-RELATED"/>
    <property type="match status" value="1"/>
</dbReference>
<proteinExistence type="predicted"/>
<keyword evidence="1" id="KW-0472">Membrane</keyword>
<keyword evidence="1" id="KW-0812">Transmembrane</keyword>
<dbReference type="InterPro" id="IPR032508">
    <property type="entry name" value="FecR_C"/>
</dbReference>
<dbReference type="InterPro" id="IPR012373">
    <property type="entry name" value="Ferrdict_sens_TM"/>
</dbReference>
<organism evidence="4 5">
    <name type="scientific">Dyadobacter luteus</name>
    <dbReference type="NCBI Taxonomy" id="2259619"/>
    <lineage>
        <taxon>Bacteria</taxon>
        <taxon>Pseudomonadati</taxon>
        <taxon>Bacteroidota</taxon>
        <taxon>Cytophagia</taxon>
        <taxon>Cytophagales</taxon>
        <taxon>Spirosomataceae</taxon>
        <taxon>Dyadobacter</taxon>
    </lineage>
</organism>
<dbReference type="AlphaFoldDB" id="A0A3D8Y8H1"/>
<sequence>MINYSHYKVTDYLSDESFRQWVLDGGFRNSDTAWSLWLSQNPEPAKEAMKAREIVLASIIREEPFPDDYFETISRETIKAVRAGRSGYIKPIYWRAAAAVVLISAFAGWYFLTKQTSGDIQPEHYSAVTTKTIPVSIYKENKTNTVVPVALPDGSSVLLHPKSTLEYEKEAGGNRTVHLTGKAFFEVTRDPSSPFLVYTGEMLTKVLGTSFTVTAYSGDKDYSVVVKTGKVAVSSISEQPGKNETVNLVPNEQVIFNRAKSGFNRKDLEAQDLLKYVPATPSSYAFTDTPVTEIFEQIAKAYGLKIELSEALLDGCELTTNLTDEPLFEKLNIVCNSIGPGTSYIIENEHIKVISKGCNQ</sequence>
<dbReference type="Gene3D" id="2.60.120.1440">
    <property type="match status" value="1"/>
</dbReference>
<evidence type="ECO:0000259" key="2">
    <source>
        <dbReference type="Pfam" id="PF04773"/>
    </source>
</evidence>
<dbReference type="GO" id="GO:0016989">
    <property type="term" value="F:sigma factor antagonist activity"/>
    <property type="evidence" value="ECO:0007669"/>
    <property type="project" value="TreeGrafter"/>
</dbReference>
<reference evidence="4 5" key="1">
    <citation type="submission" date="2018-07" db="EMBL/GenBank/DDBJ databases">
        <title>Dyadobacter roseus sp. nov., isolated from rose rhizosphere soil.</title>
        <authorList>
            <person name="Chen L."/>
        </authorList>
    </citation>
    <scope>NUCLEOTIDE SEQUENCE [LARGE SCALE GENOMIC DNA]</scope>
    <source>
        <strain evidence="4 5">RS19</strain>
    </source>
</reference>
<dbReference type="OrthoDB" id="645173at2"/>
<name>A0A3D8Y8H1_9BACT</name>
<evidence type="ECO:0000256" key="1">
    <source>
        <dbReference type="SAM" id="Phobius"/>
    </source>
</evidence>
<dbReference type="Pfam" id="PF04773">
    <property type="entry name" value="FecR"/>
    <property type="match status" value="1"/>
</dbReference>
<dbReference type="Gene3D" id="3.55.50.30">
    <property type="match status" value="1"/>
</dbReference>
<protein>
    <submittedName>
        <fullName evidence="4">Uncharacterized protein</fullName>
    </submittedName>
</protein>
<dbReference type="Pfam" id="PF16344">
    <property type="entry name" value="FecR_C"/>
    <property type="match status" value="1"/>
</dbReference>
<dbReference type="RefSeq" id="WP_115832461.1">
    <property type="nucleotide sequence ID" value="NZ_QNUL01000017.1"/>
</dbReference>
<keyword evidence="5" id="KW-1185">Reference proteome</keyword>